<evidence type="ECO:0000313" key="3">
    <source>
        <dbReference type="EMBL" id="CAK7274271.1"/>
    </source>
</evidence>
<dbReference type="Pfam" id="PF10607">
    <property type="entry name" value="CTLH"/>
    <property type="match status" value="1"/>
</dbReference>
<protein>
    <recommendedName>
        <fullName evidence="2">CTLH domain-containing protein</fullName>
    </recommendedName>
</protein>
<dbReference type="InterPro" id="IPR050618">
    <property type="entry name" value="Ubq-SigPath_Reg"/>
</dbReference>
<gene>
    <name evidence="3" type="ORF">SEPCBS57363_006078</name>
</gene>
<dbReference type="Pfam" id="PF08513">
    <property type="entry name" value="LisH"/>
    <property type="match status" value="1"/>
</dbReference>
<dbReference type="EMBL" id="CAWUOM010000161">
    <property type="protein sequence ID" value="CAK7274271.1"/>
    <property type="molecule type" value="Genomic_DNA"/>
</dbReference>
<evidence type="ECO:0000313" key="4">
    <source>
        <dbReference type="Proteomes" id="UP001642501"/>
    </source>
</evidence>
<keyword evidence="4" id="KW-1185">Reference proteome</keyword>
<dbReference type="SMART" id="SM00668">
    <property type="entry name" value="CTLH"/>
    <property type="match status" value="1"/>
</dbReference>
<dbReference type="InterPro" id="IPR024964">
    <property type="entry name" value="CTLH/CRA"/>
</dbReference>
<comment type="caution">
    <text evidence="3">The sequence shown here is derived from an EMBL/GenBank/DDBJ whole genome shotgun (WGS) entry which is preliminary data.</text>
</comment>
<dbReference type="InterPro" id="IPR013144">
    <property type="entry name" value="CRA_dom"/>
</dbReference>
<dbReference type="InterPro" id="IPR006594">
    <property type="entry name" value="LisH"/>
</dbReference>
<evidence type="ECO:0000256" key="1">
    <source>
        <dbReference type="ARBA" id="ARBA00002343"/>
    </source>
</evidence>
<proteinExistence type="predicted"/>
<reference evidence="3 4" key="1">
    <citation type="submission" date="2024-01" db="EMBL/GenBank/DDBJ databases">
        <authorList>
            <person name="Allen C."/>
            <person name="Tagirdzhanova G."/>
        </authorList>
    </citation>
    <scope>NUCLEOTIDE SEQUENCE [LARGE SCALE GENOMIC DNA]</scope>
    <source>
        <strain evidence="3 4">CBS 573.63</strain>
    </source>
</reference>
<dbReference type="SMART" id="SM00667">
    <property type="entry name" value="LisH"/>
    <property type="match status" value="1"/>
</dbReference>
<organism evidence="3 4">
    <name type="scientific">Sporothrix epigloea</name>
    <dbReference type="NCBI Taxonomy" id="1892477"/>
    <lineage>
        <taxon>Eukaryota</taxon>
        <taxon>Fungi</taxon>
        <taxon>Dikarya</taxon>
        <taxon>Ascomycota</taxon>
        <taxon>Pezizomycotina</taxon>
        <taxon>Sordariomycetes</taxon>
        <taxon>Sordariomycetidae</taxon>
        <taxon>Ophiostomatales</taxon>
        <taxon>Ophiostomataceae</taxon>
        <taxon>Sporothrix</taxon>
    </lineage>
</organism>
<name>A0ABP0E3K8_9PEZI</name>
<feature type="domain" description="CTLH" evidence="2">
    <location>
        <begin position="63"/>
        <end position="120"/>
    </location>
</feature>
<accession>A0ABP0E3K8</accession>
<dbReference type="PANTHER" id="PTHR12864">
    <property type="entry name" value="RAN BINDING PROTEIN 9-RELATED"/>
    <property type="match status" value="1"/>
</dbReference>
<dbReference type="InterPro" id="IPR006595">
    <property type="entry name" value="CTLH_C"/>
</dbReference>
<sequence length="246" mass="27645">MASSSSTATPAKLSFETRVGRVRPLKSEINALILDYLTMEGYSQAAANFSKEANLKPQQEESFVSIRQQVQRAIHSGQIEEAIGLLSHMNPEILDQDPTLYFALLRLQLVELIRRTNGVSSDFSAVIKFARDQLAPRAPMKKEFLKDLEETMVMLFFAPDKQPDPQKKLLSPKLREDVASQVNKAMLYHHSKRREAAIRHVVKTRAWAENVARDSKNDLPGVINLGLNPTANNVAHDHDNEAMITT</sequence>
<comment type="function">
    <text evidence="1">Involved in the proteasome-dependent degradation of fructose-1,6-bisphosphatase.</text>
</comment>
<evidence type="ECO:0000259" key="2">
    <source>
        <dbReference type="PROSITE" id="PS50897"/>
    </source>
</evidence>
<dbReference type="Gene3D" id="1.20.960.30">
    <property type="match status" value="1"/>
</dbReference>
<dbReference type="Proteomes" id="UP001642501">
    <property type="component" value="Unassembled WGS sequence"/>
</dbReference>
<dbReference type="SMART" id="SM00757">
    <property type="entry name" value="CRA"/>
    <property type="match status" value="1"/>
</dbReference>
<dbReference type="PROSITE" id="PS50896">
    <property type="entry name" value="LISH"/>
    <property type="match status" value="1"/>
</dbReference>
<dbReference type="PROSITE" id="PS50897">
    <property type="entry name" value="CTLH"/>
    <property type="match status" value="1"/>
</dbReference>